<keyword evidence="3 6" id="KW-0238">DNA-binding</keyword>
<keyword evidence="4" id="KW-0804">Transcription</keyword>
<dbReference type="GO" id="GO:0000981">
    <property type="term" value="F:DNA-binding transcription factor activity, RNA polymerase II-specific"/>
    <property type="evidence" value="ECO:0007669"/>
    <property type="project" value="TreeGrafter"/>
</dbReference>
<protein>
    <recommendedName>
        <fullName evidence="8">Fork-head domain-containing protein</fullName>
    </recommendedName>
</protein>
<dbReference type="GO" id="GO:0009653">
    <property type="term" value="P:anatomical structure morphogenesis"/>
    <property type="evidence" value="ECO:0007669"/>
    <property type="project" value="TreeGrafter"/>
</dbReference>
<dbReference type="AlphaFoldDB" id="A0A8J4WIN7"/>
<dbReference type="GO" id="GO:0030154">
    <property type="term" value="P:cell differentiation"/>
    <property type="evidence" value="ECO:0007669"/>
    <property type="project" value="TreeGrafter"/>
</dbReference>
<dbReference type="GO" id="GO:0000978">
    <property type="term" value="F:RNA polymerase II cis-regulatory region sequence-specific DNA binding"/>
    <property type="evidence" value="ECO:0007669"/>
    <property type="project" value="TreeGrafter"/>
</dbReference>
<feature type="DNA-binding region" description="Fork-head" evidence="6">
    <location>
        <begin position="292"/>
        <end position="386"/>
    </location>
</feature>
<evidence type="ECO:0000256" key="3">
    <source>
        <dbReference type="ARBA" id="ARBA00023125"/>
    </source>
</evidence>
<dbReference type="Pfam" id="PF00250">
    <property type="entry name" value="Forkhead"/>
    <property type="match status" value="1"/>
</dbReference>
<feature type="compositionally biased region" description="Polar residues" evidence="7">
    <location>
        <begin position="422"/>
        <end position="434"/>
    </location>
</feature>
<dbReference type="CDD" id="cd20027">
    <property type="entry name" value="FH_FOXL1"/>
    <property type="match status" value="1"/>
</dbReference>
<evidence type="ECO:0000256" key="6">
    <source>
        <dbReference type="PROSITE-ProRule" id="PRU00089"/>
    </source>
</evidence>
<feature type="compositionally biased region" description="Polar residues" evidence="7">
    <location>
        <begin position="441"/>
        <end position="452"/>
    </location>
</feature>
<keyword evidence="2" id="KW-0805">Transcription regulation</keyword>
<dbReference type="PROSITE" id="PS00657">
    <property type="entry name" value="FORK_HEAD_1"/>
    <property type="match status" value="1"/>
</dbReference>
<dbReference type="Gene3D" id="1.10.10.10">
    <property type="entry name" value="Winged helix-like DNA-binding domain superfamily/Winged helix DNA-binding domain"/>
    <property type="match status" value="1"/>
</dbReference>
<name>A0A8J4WIN7_9TREM</name>
<evidence type="ECO:0000256" key="7">
    <source>
        <dbReference type="SAM" id="MobiDB-lite"/>
    </source>
</evidence>
<evidence type="ECO:0000256" key="5">
    <source>
        <dbReference type="ARBA" id="ARBA00023242"/>
    </source>
</evidence>
<dbReference type="PROSITE" id="PS00658">
    <property type="entry name" value="FORK_HEAD_2"/>
    <property type="match status" value="1"/>
</dbReference>
<dbReference type="InterPro" id="IPR018122">
    <property type="entry name" value="TF_fork_head_CS_1"/>
</dbReference>
<dbReference type="PANTHER" id="PTHR11829:SF388">
    <property type="entry name" value="FORK HEAD DOMAIN-CONTAINING PROTEIN L1-RELATED"/>
    <property type="match status" value="1"/>
</dbReference>
<keyword evidence="5 6" id="KW-0539">Nucleus</keyword>
<evidence type="ECO:0000256" key="1">
    <source>
        <dbReference type="ARBA" id="ARBA00004123"/>
    </source>
</evidence>
<dbReference type="PROSITE" id="PS50039">
    <property type="entry name" value="FORK_HEAD_3"/>
    <property type="match status" value="1"/>
</dbReference>
<feature type="domain" description="Fork-head" evidence="8">
    <location>
        <begin position="292"/>
        <end position="386"/>
    </location>
</feature>
<dbReference type="EMBL" id="LUCH01000906">
    <property type="protein sequence ID" value="KAF5404063.1"/>
    <property type="molecule type" value="Genomic_DNA"/>
</dbReference>
<reference evidence="9" key="1">
    <citation type="submission" date="2019-05" db="EMBL/GenBank/DDBJ databases">
        <title>Annotation for the trematode Paragonimus heterotremus.</title>
        <authorList>
            <person name="Choi Y.-J."/>
        </authorList>
    </citation>
    <scope>NUCLEOTIDE SEQUENCE</scope>
    <source>
        <strain evidence="9">LC</strain>
    </source>
</reference>
<dbReference type="InterPro" id="IPR030456">
    <property type="entry name" value="TF_fork_head_CS_2"/>
</dbReference>
<accession>A0A8J4WIN7</accession>
<dbReference type="InterPro" id="IPR001766">
    <property type="entry name" value="Fork_head_dom"/>
</dbReference>
<comment type="subcellular location">
    <subcellularLocation>
        <location evidence="1 6">Nucleus</location>
    </subcellularLocation>
</comment>
<dbReference type="InterPro" id="IPR036390">
    <property type="entry name" value="WH_DNA-bd_sf"/>
</dbReference>
<dbReference type="PRINTS" id="PR00053">
    <property type="entry name" value="FORKHEAD"/>
</dbReference>
<sequence>MNMITSYARSSGMNASLHDQWPVSEAQIFDLRTETNTPPIPDSSSHHFDNFDPLHNDELKSVDTFDRIHHNNANISALLDRIGTNQLEAHRYSPSYCGEVRPFINGLTNIAPHSVAADGPFADYGKQIVPNVPSGLINNFYSLNQWRYPGLEQLTEQHQSHLQLESAGETIHPVLATTQRNTFFPAYSPAGTTGRDTTVLFPSGCNSFVGNKTANNSPPHLTLDFPNYTSKFVAAAYSASFPAMPRTNSAFLTSMLNGNSVPLFAHPYSSGEFHTSGLSQLSPSTSTDSYVKPPYSYIALIAMAIKGHPEEKATLNGIYRFIMDRFPFYRVNKQGWQNSIRHNLSLNDCFVKVARDDKKPGKGSFWTMHPEAHNMFDNGSYLRRKRRFKTDHSLPGRYCSSKKRHLMEQSTKQEEPSETDEPQSGNSGDVSQSHVLDEVVESSSTSPITSLPCSVEGERSQLSSQHKPLNYHPLLSLQQQVEQPISDRRAVFNAYGPEDEGNCTEAQSITQKGNTNPYFLFTTDETGNTKTISPSIGNSGGRVADNVYRTETTRTPNVCSVNVQTSYLPSLSTTRESPPEIHSPCSHMFDDRVGHTDISNELTGIESYHNPRQEEDYKTDVSNEPISVYDASHLRVPNRFQSTALKEHKTADPWCSHTDLKTTQFHPSDSGGHTMPDYPNGAIDYSQLTFCPTVNMPTNQFLAPLESMKMAAAAIAWQASLAECKREMHTQWSESRGMGVQSTDGMERTSSWYPTTNGFCAHPDAHYTPFESMSGSTSTEDSSAGLNETELALSNSLASPTSGSRNEMQITNYHRSSKTNIPNFSNSFVQTHVLPAS</sequence>
<evidence type="ECO:0000313" key="9">
    <source>
        <dbReference type="EMBL" id="KAF5404063.1"/>
    </source>
</evidence>
<feature type="region of interest" description="Disordered" evidence="7">
    <location>
        <begin position="392"/>
        <end position="465"/>
    </location>
</feature>
<dbReference type="PANTHER" id="PTHR11829">
    <property type="entry name" value="FORKHEAD BOX PROTEIN"/>
    <property type="match status" value="1"/>
</dbReference>
<dbReference type="SMART" id="SM00339">
    <property type="entry name" value="FH"/>
    <property type="match status" value="1"/>
</dbReference>
<gene>
    <name evidence="9" type="ORF">PHET_02477</name>
</gene>
<dbReference type="FunFam" id="1.10.10.10:FF:000016">
    <property type="entry name" value="Forkhead box protein I1"/>
    <property type="match status" value="1"/>
</dbReference>
<dbReference type="InterPro" id="IPR036388">
    <property type="entry name" value="WH-like_DNA-bd_sf"/>
</dbReference>
<dbReference type="Proteomes" id="UP000748531">
    <property type="component" value="Unassembled WGS sequence"/>
</dbReference>
<evidence type="ECO:0000313" key="10">
    <source>
        <dbReference type="Proteomes" id="UP000748531"/>
    </source>
</evidence>
<evidence type="ECO:0000256" key="4">
    <source>
        <dbReference type="ARBA" id="ARBA00023163"/>
    </source>
</evidence>
<dbReference type="SUPFAM" id="SSF46785">
    <property type="entry name" value="Winged helix' DNA-binding domain"/>
    <property type="match status" value="1"/>
</dbReference>
<dbReference type="GO" id="GO:0005634">
    <property type="term" value="C:nucleus"/>
    <property type="evidence" value="ECO:0007669"/>
    <property type="project" value="UniProtKB-SubCell"/>
</dbReference>
<evidence type="ECO:0000259" key="8">
    <source>
        <dbReference type="PROSITE" id="PS50039"/>
    </source>
</evidence>
<dbReference type="InterPro" id="IPR047514">
    <property type="entry name" value="FH_FOXL1"/>
</dbReference>
<keyword evidence="10" id="KW-1185">Reference proteome</keyword>
<dbReference type="OrthoDB" id="6251941at2759"/>
<comment type="caution">
    <text evidence="9">The sequence shown here is derived from an EMBL/GenBank/DDBJ whole genome shotgun (WGS) entry which is preliminary data.</text>
</comment>
<evidence type="ECO:0000256" key="2">
    <source>
        <dbReference type="ARBA" id="ARBA00023015"/>
    </source>
</evidence>
<organism evidence="9 10">
    <name type="scientific">Paragonimus heterotremus</name>
    <dbReference type="NCBI Taxonomy" id="100268"/>
    <lineage>
        <taxon>Eukaryota</taxon>
        <taxon>Metazoa</taxon>
        <taxon>Spiralia</taxon>
        <taxon>Lophotrochozoa</taxon>
        <taxon>Platyhelminthes</taxon>
        <taxon>Trematoda</taxon>
        <taxon>Digenea</taxon>
        <taxon>Plagiorchiida</taxon>
        <taxon>Troglotremata</taxon>
        <taxon>Troglotrematidae</taxon>
        <taxon>Paragonimus</taxon>
    </lineage>
</organism>
<proteinExistence type="predicted"/>
<dbReference type="InterPro" id="IPR050211">
    <property type="entry name" value="FOX_domain-containing"/>
</dbReference>